<reference evidence="1 2" key="1">
    <citation type="submission" date="2017-03" db="EMBL/GenBank/DDBJ databases">
        <authorList>
            <person name="Afonso C.L."/>
            <person name="Miller P.J."/>
            <person name="Scott M.A."/>
            <person name="Spackman E."/>
            <person name="Goraichik I."/>
            <person name="Dimitrov K.M."/>
            <person name="Suarez D.L."/>
            <person name="Swayne D.E."/>
        </authorList>
    </citation>
    <scope>NUCLEOTIDE SEQUENCE [LARGE SCALE GENOMIC DNA]</scope>
    <source>
        <strain evidence="1 2">CECT 8625</strain>
    </source>
</reference>
<organism evidence="1 2">
    <name type="scientific">Roseivivax jejudonensis</name>
    <dbReference type="NCBI Taxonomy" id="1529041"/>
    <lineage>
        <taxon>Bacteria</taxon>
        <taxon>Pseudomonadati</taxon>
        <taxon>Pseudomonadota</taxon>
        <taxon>Alphaproteobacteria</taxon>
        <taxon>Rhodobacterales</taxon>
        <taxon>Roseobacteraceae</taxon>
        <taxon>Roseivivax</taxon>
    </lineage>
</organism>
<name>A0A1X7ABM7_9RHOB</name>
<gene>
    <name evidence="1" type="ORF">ROJ8625_04100</name>
</gene>
<keyword evidence="2" id="KW-1185">Reference proteome</keyword>
<accession>A0A1X7ABM7</accession>
<dbReference type="OrthoDB" id="237393at2"/>
<evidence type="ECO:0000313" key="1">
    <source>
        <dbReference type="EMBL" id="SLN74778.1"/>
    </source>
</evidence>
<dbReference type="Proteomes" id="UP000193570">
    <property type="component" value="Unassembled WGS sequence"/>
</dbReference>
<protein>
    <submittedName>
        <fullName evidence="1">Uncharacterized protein</fullName>
    </submittedName>
</protein>
<dbReference type="RefSeq" id="WP_085793747.1">
    <property type="nucleotide sequence ID" value="NZ_FWFK01000011.1"/>
</dbReference>
<proteinExistence type="predicted"/>
<dbReference type="AlphaFoldDB" id="A0A1X7ABM7"/>
<dbReference type="EMBL" id="FWFK01000011">
    <property type="protein sequence ID" value="SLN74778.1"/>
    <property type="molecule type" value="Genomic_DNA"/>
</dbReference>
<sequence length="80" mass="8341">MSSAENGVAPVWVATGDGNYSIPDNWRCIGFFVEVGGDIGFTTNGTAITPTVEAGYFPAQVDSFQATGTTATGIYAMLVR</sequence>
<evidence type="ECO:0000313" key="2">
    <source>
        <dbReference type="Proteomes" id="UP000193570"/>
    </source>
</evidence>